<evidence type="ECO:0000313" key="3">
    <source>
        <dbReference type="WBParaSite" id="nRc.2.0.1.t00315-RA"/>
    </source>
</evidence>
<reference evidence="3" key="1">
    <citation type="submission" date="2022-11" db="UniProtKB">
        <authorList>
            <consortium name="WormBaseParasite"/>
        </authorList>
    </citation>
    <scope>IDENTIFICATION</scope>
</reference>
<organism evidence="2 3">
    <name type="scientific">Romanomermis culicivorax</name>
    <name type="common">Nematode worm</name>
    <dbReference type="NCBI Taxonomy" id="13658"/>
    <lineage>
        <taxon>Eukaryota</taxon>
        <taxon>Metazoa</taxon>
        <taxon>Ecdysozoa</taxon>
        <taxon>Nematoda</taxon>
        <taxon>Enoplea</taxon>
        <taxon>Dorylaimia</taxon>
        <taxon>Mermithida</taxon>
        <taxon>Mermithoidea</taxon>
        <taxon>Mermithidae</taxon>
        <taxon>Romanomermis</taxon>
    </lineage>
</organism>
<dbReference type="WBParaSite" id="nRc.2.0.1.t00315-RA">
    <property type="protein sequence ID" value="nRc.2.0.1.t00315-RA"/>
    <property type="gene ID" value="nRc.2.0.1.g00315"/>
</dbReference>
<sequence>MSATVGSPRVLAEAAAKAPKSPNRILDHFRRLKSEVASPVDGIWSAIHREFHICPQDKHQNEEDEDDDVHGCEFCCCCRGGEHDSGSSSSDSWS</sequence>
<keyword evidence="2" id="KW-1185">Reference proteome</keyword>
<dbReference type="Proteomes" id="UP000887565">
    <property type="component" value="Unplaced"/>
</dbReference>
<feature type="region of interest" description="Disordered" evidence="1">
    <location>
        <begin position="1"/>
        <end position="21"/>
    </location>
</feature>
<dbReference type="AlphaFoldDB" id="A0A915HG87"/>
<evidence type="ECO:0000256" key="1">
    <source>
        <dbReference type="SAM" id="MobiDB-lite"/>
    </source>
</evidence>
<accession>A0A915HG87</accession>
<name>A0A915HG87_ROMCU</name>
<proteinExistence type="predicted"/>
<evidence type="ECO:0000313" key="2">
    <source>
        <dbReference type="Proteomes" id="UP000887565"/>
    </source>
</evidence>
<protein>
    <submittedName>
        <fullName evidence="3">Uncharacterized protein</fullName>
    </submittedName>
</protein>